<gene>
    <name evidence="1" type="ORF">PG991_006211</name>
</gene>
<dbReference type="EMBL" id="JAQQWI010000007">
    <property type="protein sequence ID" value="KAK8029155.1"/>
    <property type="molecule type" value="Genomic_DNA"/>
</dbReference>
<reference evidence="1 2" key="1">
    <citation type="submission" date="2023-01" db="EMBL/GenBank/DDBJ databases">
        <title>Analysis of 21 Apiospora genomes using comparative genomics revels a genus with tremendous synthesis potential of carbohydrate active enzymes and secondary metabolites.</title>
        <authorList>
            <person name="Sorensen T."/>
        </authorList>
    </citation>
    <scope>NUCLEOTIDE SEQUENCE [LARGE SCALE GENOMIC DNA]</scope>
    <source>
        <strain evidence="1 2">CBS 20057</strain>
    </source>
</reference>
<name>A0ABR1SBH6_9PEZI</name>
<accession>A0ABR1SBH6</accession>
<keyword evidence="2" id="KW-1185">Reference proteome</keyword>
<dbReference type="Proteomes" id="UP001396898">
    <property type="component" value="Unassembled WGS sequence"/>
</dbReference>
<evidence type="ECO:0000313" key="1">
    <source>
        <dbReference type="EMBL" id="KAK8029155.1"/>
    </source>
</evidence>
<organism evidence="1 2">
    <name type="scientific">Apiospora marii</name>
    <dbReference type="NCBI Taxonomy" id="335849"/>
    <lineage>
        <taxon>Eukaryota</taxon>
        <taxon>Fungi</taxon>
        <taxon>Dikarya</taxon>
        <taxon>Ascomycota</taxon>
        <taxon>Pezizomycotina</taxon>
        <taxon>Sordariomycetes</taxon>
        <taxon>Xylariomycetidae</taxon>
        <taxon>Amphisphaeriales</taxon>
        <taxon>Apiosporaceae</taxon>
        <taxon>Apiospora</taxon>
    </lineage>
</organism>
<comment type="caution">
    <text evidence="1">The sequence shown here is derived from an EMBL/GenBank/DDBJ whole genome shotgun (WGS) entry which is preliminary data.</text>
</comment>
<protein>
    <submittedName>
        <fullName evidence="1">Uncharacterized protein</fullName>
    </submittedName>
</protein>
<proteinExistence type="predicted"/>
<sequence length="159" mass="17562">MTTRFTPACTFRNYLCAKDGCNQYALEPCRRAACVNDKHTEFCLANLVGTLALRRQYPNDAVKVVGDTYGPGFPESMYKAPAFGERDAQIGYCAEHGDSDSAAAADKAKFWGQRGTVEEKREFVEGNAVYVEMVCKWRSGLDLKGLLKVPVKTADGLLF</sequence>
<evidence type="ECO:0000313" key="2">
    <source>
        <dbReference type="Proteomes" id="UP001396898"/>
    </source>
</evidence>